<evidence type="ECO:0000313" key="3">
    <source>
        <dbReference type="EMBL" id="WAR16465.1"/>
    </source>
</evidence>
<keyword evidence="2" id="KW-0472">Membrane</keyword>
<organism evidence="3 4">
    <name type="scientific">Mya arenaria</name>
    <name type="common">Soft-shell clam</name>
    <dbReference type="NCBI Taxonomy" id="6604"/>
    <lineage>
        <taxon>Eukaryota</taxon>
        <taxon>Metazoa</taxon>
        <taxon>Spiralia</taxon>
        <taxon>Lophotrochozoa</taxon>
        <taxon>Mollusca</taxon>
        <taxon>Bivalvia</taxon>
        <taxon>Autobranchia</taxon>
        <taxon>Heteroconchia</taxon>
        <taxon>Euheterodonta</taxon>
        <taxon>Imparidentia</taxon>
        <taxon>Neoheterodontei</taxon>
        <taxon>Myida</taxon>
        <taxon>Myoidea</taxon>
        <taxon>Myidae</taxon>
        <taxon>Mya</taxon>
    </lineage>
</organism>
<name>A0ABY7F3Y1_MYAAR</name>
<feature type="transmembrane region" description="Helical" evidence="2">
    <location>
        <begin position="63"/>
        <end position="88"/>
    </location>
</feature>
<keyword evidence="4" id="KW-1185">Reference proteome</keyword>
<feature type="compositionally biased region" description="Polar residues" evidence="1">
    <location>
        <begin position="124"/>
        <end position="133"/>
    </location>
</feature>
<evidence type="ECO:0000256" key="2">
    <source>
        <dbReference type="SAM" id="Phobius"/>
    </source>
</evidence>
<feature type="compositionally biased region" description="Basic and acidic residues" evidence="1">
    <location>
        <begin position="96"/>
        <end position="123"/>
    </location>
</feature>
<gene>
    <name evidence="3" type="ORF">MAR_031059</name>
</gene>
<dbReference type="Proteomes" id="UP001164746">
    <property type="component" value="Chromosome 10"/>
</dbReference>
<proteinExistence type="predicted"/>
<protein>
    <submittedName>
        <fullName evidence="3">Uncharacterized protein</fullName>
    </submittedName>
</protein>
<evidence type="ECO:0000256" key="1">
    <source>
        <dbReference type="SAM" id="MobiDB-lite"/>
    </source>
</evidence>
<feature type="non-terminal residue" evidence="3">
    <location>
        <position position="147"/>
    </location>
</feature>
<sequence length="147" mass="15992">NNCNNACANNSCDALNGQCDQGCEYGYSGSFCNSSCPANCKSCHQFNGRGCIEEIVADNNGAVMIGAIGGVIALLSVFLALSVGYIVFMKRRHNREHTEKQSASDSKADEEARTYEQLQERTEQPNFQNVKDNGSDNYAVLFADTNI</sequence>
<keyword evidence="2" id="KW-1133">Transmembrane helix</keyword>
<accession>A0ABY7F3Y1</accession>
<evidence type="ECO:0000313" key="4">
    <source>
        <dbReference type="Proteomes" id="UP001164746"/>
    </source>
</evidence>
<feature type="region of interest" description="Disordered" evidence="1">
    <location>
        <begin position="95"/>
        <end position="133"/>
    </location>
</feature>
<dbReference type="EMBL" id="CP111021">
    <property type="protein sequence ID" value="WAR16465.1"/>
    <property type="molecule type" value="Genomic_DNA"/>
</dbReference>
<keyword evidence="2" id="KW-0812">Transmembrane</keyword>
<reference evidence="3" key="1">
    <citation type="submission" date="2022-11" db="EMBL/GenBank/DDBJ databases">
        <title>Centuries of genome instability and evolution in soft-shell clam transmissible cancer (bioRxiv).</title>
        <authorList>
            <person name="Hart S.F.M."/>
            <person name="Yonemitsu M.A."/>
            <person name="Giersch R.M."/>
            <person name="Beal B.F."/>
            <person name="Arriagada G."/>
            <person name="Davis B.W."/>
            <person name="Ostrander E.A."/>
            <person name="Goff S.P."/>
            <person name="Metzger M.J."/>
        </authorList>
    </citation>
    <scope>NUCLEOTIDE SEQUENCE</scope>
    <source>
        <strain evidence="3">MELC-2E11</strain>
        <tissue evidence="3">Siphon/mantle</tissue>
    </source>
</reference>